<organism evidence="2 3">
    <name type="scientific">Bionectria ochroleuca</name>
    <name type="common">Gliocladium roseum</name>
    <dbReference type="NCBI Taxonomy" id="29856"/>
    <lineage>
        <taxon>Eukaryota</taxon>
        <taxon>Fungi</taxon>
        <taxon>Dikarya</taxon>
        <taxon>Ascomycota</taxon>
        <taxon>Pezizomycotina</taxon>
        <taxon>Sordariomycetes</taxon>
        <taxon>Hypocreomycetidae</taxon>
        <taxon>Hypocreales</taxon>
        <taxon>Bionectriaceae</taxon>
        <taxon>Clonostachys</taxon>
    </lineage>
</organism>
<evidence type="ECO:0000313" key="2">
    <source>
        <dbReference type="EMBL" id="KAF9749745.1"/>
    </source>
</evidence>
<sequence length="124" mass="14158">MSKTESLYEINPTVGLPPGTDSYEQLDLKPRVPRAPPKHTRPLPEWPPLEQRKGKWMADYLDQLNPEPSLTKLYAPRICLVHLLSGHHWPTLPLFASIRRHQRAPLQSTAGALPENLMRDITEP</sequence>
<gene>
    <name evidence="2" type="ORF">IM811_015772</name>
</gene>
<evidence type="ECO:0000256" key="1">
    <source>
        <dbReference type="SAM" id="MobiDB-lite"/>
    </source>
</evidence>
<feature type="region of interest" description="Disordered" evidence="1">
    <location>
        <begin position="1"/>
        <end position="49"/>
    </location>
</feature>
<proteinExistence type="predicted"/>
<accession>A0A8H7THS4</accession>
<name>A0A8H7THS4_BIOOC</name>
<dbReference type="AlphaFoldDB" id="A0A8H7THS4"/>
<comment type="caution">
    <text evidence="2">The sequence shown here is derived from an EMBL/GenBank/DDBJ whole genome shotgun (WGS) entry which is preliminary data.</text>
</comment>
<dbReference type="Proteomes" id="UP000616885">
    <property type="component" value="Unassembled WGS sequence"/>
</dbReference>
<reference evidence="2" key="1">
    <citation type="submission" date="2020-10" db="EMBL/GenBank/DDBJ databases">
        <title>High-Quality Genome Resource of Clonostachys rosea strain S41 by Oxford Nanopore Long-Read Sequencing.</title>
        <authorList>
            <person name="Wang H."/>
        </authorList>
    </citation>
    <scope>NUCLEOTIDE SEQUENCE</scope>
    <source>
        <strain evidence="2">S41</strain>
    </source>
</reference>
<protein>
    <submittedName>
        <fullName evidence="2">Uncharacterized protein</fullName>
    </submittedName>
</protein>
<evidence type="ECO:0000313" key="3">
    <source>
        <dbReference type="Proteomes" id="UP000616885"/>
    </source>
</evidence>
<dbReference type="EMBL" id="JADCTT010000007">
    <property type="protein sequence ID" value="KAF9749745.1"/>
    <property type="molecule type" value="Genomic_DNA"/>
</dbReference>